<evidence type="ECO:0000256" key="4">
    <source>
        <dbReference type="ARBA" id="ARBA00022833"/>
    </source>
</evidence>
<dbReference type="PANTHER" id="PTHR12537">
    <property type="entry name" value="RNA BINDING PROTEIN PUMILIO-RELATED"/>
    <property type="match status" value="1"/>
</dbReference>
<keyword evidence="11" id="KW-1185">Reference proteome</keyword>
<dbReference type="SMART" id="SM00025">
    <property type="entry name" value="Pumilio"/>
    <property type="match status" value="8"/>
</dbReference>
<reference evidence="10" key="1">
    <citation type="submission" date="2022-11" db="EMBL/GenBank/DDBJ databases">
        <authorList>
            <person name="Morgan W.R."/>
            <person name="Tartar A."/>
        </authorList>
    </citation>
    <scope>NUCLEOTIDE SEQUENCE</scope>
    <source>
        <strain evidence="10">ARSEF 373</strain>
    </source>
</reference>
<evidence type="ECO:0000259" key="8">
    <source>
        <dbReference type="PROSITE" id="PS50103"/>
    </source>
</evidence>
<feature type="repeat" description="Pumilio" evidence="5">
    <location>
        <begin position="748"/>
        <end position="783"/>
    </location>
</feature>
<dbReference type="SUPFAM" id="SSF48371">
    <property type="entry name" value="ARM repeat"/>
    <property type="match status" value="1"/>
</dbReference>
<evidence type="ECO:0000256" key="1">
    <source>
        <dbReference type="ARBA" id="ARBA00022723"/>
    </source>
</evidence>
<proteinExistence type="predicted"/>
<keyword evidence="1 6" id="KW-0479">Metal-binding</keyword>
<dbReference type="PROSITE" id="PS50103">
    <property type="entry name" value="ZF_C3H1"/>
    <property type="match status" value="1"/>
</dbReference>
<protein>
    <submittedName>
        <fullName evidence="10">Uncharacterized protein</fullName>
    </submittedName>
</protein>
<reference evidence="10" key="2">
    <citation type="journal article" date="2023" name="Microbiol Resour">
        <title>Decontamination and Annotation of the Draft Genome Sequence of the Oomycete Lagenidium giganteum ARSEF 373.</title>
        <authorList>
            <person name="Morgan W.R."/>
            <person name="Tartar A."/>
        </authorList>
    </citation>
    <scope>NUCLEOTIDE SEQUENCE</scope>
    <source>
        <strain evidence="10">ARSEF 373</strain>
    </source>
</reference>
<dbReference type="GO" id="GO:0010608">
    <property type="term" value="P:post-transcriptional regulation of gene expression"/>
    <property type="evidence" value="ECO:0007669"/>
    <property type="project" value="TreeGrafter"/>
</dbReference>
<dbReference type="EMBL" id="DAKRPA010000304">
    <property type="protein sequence ID" value="DAZ93606.1"/>
    <property type="molecule type" value="Genomic_DNA"/>
</dbReference>
<evidence type="ECO:0000256" key="7">
    <source>
        <dbReference type="SAM" id="MobiDB-lite"/>
    </source>
</evidence>
<evidence type="ECO:0000313" key="10">
    <source>
        <dbReference type="EMBL" id="DAZ93606.1"/>
    </source>
</evidence>
<dbReference type="Pfam" id="PF00806">
    <property type="entry name" value="PUF"/>
    <property type="match status" value="8"/>
</dbReference>
<feature type="compositionally biased region" description="Polar residues" evidence="7">
    <location>
        <begin position="246"/>
        <end position="255"/>
    </location>
</feature>
<comment type="caution">
    <text evidence="10">The sequence shown here is derived from an EMBL/GenBank/DDBJ whole genome shotgun (WGS) entry which is preliminary data.</text>
</comment>
<accession>A0AAV2YJ83</accession>
<feature type="repeat" description="Pumilio" evidence="5">
    <location>
        <begin position="784"/>
        <end position="819"/>
    </location>
</feature>
<dbReference type="Gene3D" id="2.30.30.1190">
    <property type="match status" value="1"/>
</dbReference>
<organism evidence="10 11">
    <name type="scientific">Lagenidium giganteum</name>
    <dbReference type="NCBI Taxonomy" id="4803"/>
    <lineage>
        <taxon>Eukaryota</taxon>
        <taxon>Sar</taxon>
        <taxon>Stramenopiles</taxon>
        <taxon>Oomycota</taxon>
        <taxon>Peronosporomycetes</taxon>
        <taxon>Pythiales</taxon>
        <taxon>Pythiaceae</taxon>
    </lineage>
</organism>
<dbReference type="InterPro" id="IPR033712">
    <property type="entry name" value="Pumilio_RNA-bd"/>
</dbReference>
<dbReference type="InterPro" id="IPR001313">
    <property type="entry name" value="Pumilio_RNA-bd_rpt"/>
</dbReference>
<feature type="repeat" description="Pumilio" evidence="5">
    <location>
        <begin position="676"/>
        <end position="711"/>
    </location>
</feature>
<keyword evidence="3 6" id="KW-0863">Zinc-finger</keyword>
<feature type="region of interest" description="Disordered" evidence="7">
    <location>
        <begin position="494"/>
        <end position="513"/>
    </location>
</feature>
<dbReference type="Proteomes" id="UP001146120">
    <property type="component" value="Unassembled WGS sequence"/>
</dbReference>
<feature type="repeat" description="Pumilio" evidence="5">
    <location>
        <begin position="712"/>
        <end position="747"/>
    </location>
</feature>
<dbReference type="InterPro" id="IPR016024">
    <property type="entry name" value="ARM-type_fold"/>
</dbReference>
<sequence>MTWLHCEEDTVILPLEPLGVVGGMEFAREARGHVGAGKVALSGSSSPHDEQERLALAMRNVDSTSSLNSTVYDEEEQQLHRPGAAPPNLSFEASNFFRFGSGSDVFASMSKYDDPLGADEYTPETAPSVKSSGMLPPRTVSPSNQLSHDDRASGRSSHADYQMYDNKAQRSNALVNRRKNSIEMFLSQSPSQALGGDILRLTLEDPPTHFSLDAGPKFPKKFGMVGQARHQQEQARFGGGSAPNGPRQSQSQAMRSGNPGYSGYQQQSEESWSTHGHDGRHYRGNTYQEQQQHNAAMQQDYYGNQHGNFQPEAFGDYPQQQHMGAGASGYGYAVNQHHARAHVPQQQQQQWESSGLMQHHASGVYGDLSGGRGSGYHGDHPNQQMHQMHYQAPLPIAVRGVPVRPRVMYGRMEASPPLSPRKSLQGGGMPKQCRYFAQGHCRMGTKCRFVHQAPQSLHAAMAMGMGASMPSSSAPLYSQTMQLDAPQHQLVQSSDETRHSASQYGGARQGRAQYRAPDGTANMAISPRIAALMVNRDTTTSLESAITVDDIRGRVFMVSKDQNGCRLLQEQLDYEQRTDLSEVIYKESLEHLAEMMVDPFGNYLFQKLLERVKEKERLEIIQRVSSNLVAAALNLHGTRSVQKVVEVCATSPEVVVHDEAGKETQRVNLPDMIVEALKDDAVRLCIDSNGNHVIQRALQYMKPEYNQFVFDAVSRECTTVGTHRHGCCVLQRCLDAASPEQKRNVIAQVEKQAMKLMQDPYGNYVVQYVLDSCTPDEALGVISKPLGHIFELSVQKFSSNVIEKCLEKAPERVRQKYVKEITLCPKMGKMLQDQFANYVVQRALCVCTEEQCLALVKAIRPHLVAMKNTSGGRRIMARIIKRFPNINMSLDTVGGPDDNDDCVDFFSMGSDAELALLTESRLTRDIMQFTSDDRVQTSPDLTAP</sequence>
<dbReference type="InterPro" id="IPR000571">
    <property type="entry name" value="Znf_CCCH"/>
</dbReference>
<feature type="repeat" description="Pumilio" evidence="5">
    <location>
        <begin position="587"/>
        <end position="622"/>
    </location>
</feature>
<evidence type="ECO:0000256" key="3">
    <source>
        <dbReference type="ARBA" id="ARBA00022771"/>
    </source>
</evidence>
<dbReference type="InterPro" id="IPR036855">
    <property type="entry name" value="Znf_CCCH_sf"/>
</dbReference>
<evidence type="ECO:0000256" key="6">
    <source>
        <dbReference type="PROSITE-ProRule" id="PRU00723"/>
    </source>
</evidence>
<keyword evidence="4 6" id="KW-0862">Zinc</keyword>
<dbReference type="GO" id="GO:0008270">
    <property type="term" value="F:zinc ion binding"/>
    <property type="evidence" value="ECO:0007669"/>
    <property type="project" value="UniProtKB-KW"/>
</dbReference>
<dbReference type="InterPro" id="IPR033133">
    <property type="entry name" value="PUM-HD"/>
</dbReference>
<evidence type="ECO:0000259" key="9">
    <source>
        <dbReference type="PROSITE" id="PS50303"/>
    </source>
</evidence>
<feature type="zinc finger region" description="C3H1-type" evidence="6">
    <location>
        <begin position="432"/>
        <end position="454"/>
    </location>
</feature>
<dbReference type="Gene3D" id="1.25.10.10">
    <property type="entry name" value="Leucine-rich Repeat Variant"/>
    <property type="match status" value="1"/>
</dbReference>
<feature type="region of interest" description="Disordered" evidence="7">
    <location>
        <begin position="225"/>
        <end position="283"/>
    </location>
</feature>
<name>A0AAV2YJ83_9STRA</name>
<dbReference type="SUPFAM" id="SSF90229">
    <property type="entry name" value="CCCH zinc finger"/>
    <property type="match status" value="1"/>
</dbReference>
<dbReference type="PANTHER" id="PTHR12537:SF13">
    <property type="entry name" value="PUMILIO HOMOLOGY DOMAIN FAMILY MEMBER 4"/>
    <property type="match status" value="1"/>
</dbReference>
<dbReference type="PROSITE" id="PS50302">
    <property type="entry name" value="PUM"/>
    <property type="match status" value="7"/>
</dbReference>
<feature type="compositionally biased region" description="Polar residues" evidence="7">
    <location>
        <begin position="263"/>
        <end position="274"/>
    </location>
</feature>
<gene>
    <name evidence="10" type="ORF">N0F65_003656</name>
</gene>
<dbReference type="CDD" id="cd07920">
    <property type="entry name" value="Pumilio"/>
    <property type="match status" value="1"/>
</dbReference>
<feature type="domain" description="PUM-HD" evidence="9">
    <location>
        <begin position="528"/>
        <end position="883"/>
    </location>
</feature>
<evidence type="ECO:0000256" key="5">
    <source>
        <dbReference type="PROSITE-ProRule" id="PRU00317"/>
    </source>
</evidence>
<evidence type="ECO:0000256" key="2">
    <source>
        <dbReference type="ARBA" id="ARBA00022737"/>
    </source>
</evidence>
<dbReference type="GO" id="GO:0005737">
    <property type="term" value="C:cytoplasm"/>
    <property type="evidence" value="ECO:0007669"/>
    <property type="project" value="TreeGrafter"/>
</dbReference>
<dbReference type="AlphaFoldDB" id="A0AAV2YJ83"/>
<dbReference type="PROSITE" id="PS50303">
    <property type="entry name" value="PUM_HD"/>
    <property type="match status" value="1"/>
</dbReference>
<feature type="domain" description="C3H1-type" evidence="8">
    <location>
        <begin position="432"/>
        <end position="454"/>
    </location>
</feature>
<dbReference type="FunFam" id="1.25.10.10:FF:000237">
    <property type="entry name" value="Pumilio homolog 9"/>
    <property type="match status" value="1"/>
</dbReference>
<feature type="region of interest" description="Disordered" evidence="7">
    <location>
        <begin position="118"/>
        <end position="167"/>
    </location>
</feature>
<evidence type="ECO:0000313" key="11">
    <source>
        <dbReference type="Proteomes" id="UP001146120"/>
    </source>
</evidence>
<dbReference type="GO" id="GO:0003729">
    <property type="term" value="F:mRNA binding"/>
    <property type="evidence" value="ECO:0007669"/>
    <property type="project" value="TreeGrafter"/>
</dbReference>
<feature type="repeat" description="Pumilio" evidence="5">
    <location>
        <begin position="550"/>
        <end position="586"/>
    </location>
</feature>
<feature type="repeat" description="Pumilio" evidence="5">
    <location>
        <begin position="820"/>
        <end position="857"/>
    </location>
</feature>
<dbReference type="InterPro" id="IPR011989">
    <property type="entry name" value="ARM-like"/>
</dbReference>
<keyword evidence="2" id="KW-0677">Repeat</keyword>